<keyword evidence="3" id="KW-0238">DNA-binding</keyword>
<protein>
    <submittedName>
        <fullName evidence="3">DNA-binding MarR family transcriptional regulator</fullName>
    </submittedName>
</protein>
<accession>A0A8H9YC07</accession>
<feature type="region of interest" description="Disordered" evidence="1">
    <location>
        <begin position="1"/>
        <end position="49"/>
    </location>
</feature>
<dbReference type="EMBL" id="JACHWT010000004">
    <property type="protein sequence ID" value="MBB3115869.1"/>
    <property type="molecule type" value="Genomic_DNA"/>
</dbReference>
<dbReference type="InterPro" id="IPR052526">
    <property type="entry name" value="HTH-type_Bedaq_tolerance"/>
</dbReference>
<dbReference type="RefSeq" id="WP_125186127.1">
    <property type="nucleotide sequence ID" value="NZ_CP047187.1"/>
</dbReference>
<name>A0A8H9YC07_9CORY</name>
<organism evidence="3 4">
    <name type="scientific">Corynebacterium bovis DSM 20582 = CIP 54.80</name>
    <dbReference type="NCBI Taxonomy" id="927655"/>
    <lineage>
        <taxon>Bacteria</taxon>
        <taxon>Bacillati</taxon>
        <taxon>Actinomycetota</taxon>
        <taxon>Actinomycetes</taxon>
        <taxon>Mycobacteriales</taxon>
        <taxon>Corynebacteriaceae</taxon>
        <taxon>Corynebacterium</taxon>
    </lineage>
</organism>
<dbReference type="InterPro" id="IPR036388">
    <property type="entry name" value="WH-like_DNA-bd_sf"/>
</dbReference>
<dbReference type="PANTHER" id="PTHR39515">
    <property type="entry name" value="CONSERVED PROTEIN"/>
    <property type="match status" value="1"/>
</dbReference>
<evidence type="ECO:0000259" key="2">
    <source>
        <dbReference type="PROSITE" id="PS50995"/>
    </source>
</evidence>
<feature type="compositionally biased region" description="Low complexity" evidence="1">
    <location>
        <begin position="32"/>
        <end position="49"/>
    </location>
</feature>
<feature type="compositionally biased region" description="Low complexity" evidence="1">
    <location>
        <begin position="12"/>
        <end position="24"/>
    </location>
</feature>
<evidence type="ECO:0000256" key="1">
    <source>
        <dbReference type="SAM" id="MobiDB-lite"/>
    </source>
</evidence>
<dbReference type="InterPro" id="IPR011991">
    <property type="entry name" value="ArsR-like_HTH"/>
</dbReference>
<dbReference type="CDD" id="cd00090">
    <property type="entry name" value="HTH_ARSR"/>
    <property type="match status" value="1"/>
</dbReference>
<dbReference type="InterPro" id="IPR036390">
    <property type="entry name" value="WH_DNA-bd_sf"/>
</dbReference>
<dbReference type="PROSITE" id="PS50995">
    <property type="entry name" value="HTH_MARR_2"/>
    <property type="match status" value="1"/>
</dbReference>
<gene>
    <name evidence="3" type="ORF">FHU32_001088</name>
</gene>
<reference evidence="3" key="1">
    <citation type="submission" date="2020-08" db="EMBL/GenBank/DDBJ databases">
        <title>Sequencing the genomes of 1000 actinobacteria strains.</title>
        <authorList>
            <person name="Klenk H.-P."/>
        </authorList>
    </citation>
    <scope>NUCLEOTIDE SEQUENCE</scope>
    <source>
        <strain evidence="3">DSM 20582</strain>
    </source>
</reference>
<dbReference type="Gene3D" id="1.10.10.10">
    <property type="entry name" value="Winged helix-like DNA-binding domain superfamily/Winged helix DNA-binding domain"/>
    <property type="match status" value="1"/>
</dbReference>
<proteinExistence type="predicted"/>
<feature type="domain" description="HTH marR-type" evidence="2">
    <location>
        <begin position="60"/>
        <end position="195"/>
    </location>
</feature>
<dbReference type="SUPFAM" id="SSF46785">
    <property type="entry name" value="Winged helix' DNA-binding domain"/>
    <property type="match status" value="1"/>
</dbReference>
<dbReference type="Proteomes" id="UP000612712">
    <property type="component" value="Unassembled WGS sequence"/>
</dbReference>
<dbReference type="PANTHER" id="PTHR39515:SF2">
    <property type="entry name" value="HTH-TYPE TRANSCRIPTIONAL REGULATOR RV0880"/>
    <property type="match status" value="1"/>
</dbReference>
<evidence type="ECO:0000313" key="4">
    <source>
        <dbReference type="Proteomes" id="UP000612712"/>
    </source>
</evidence>
<dbReference type="InterPro" id="IPR000835">
    <property type="entry name" value="HTH_MarR-typ"/>
</dbReference>
<dbReference type="AlphaFoldDB" id="A0A8H9YC07"/>
<evidence type="ECO:0000313" key="3">
    <source>
        <dbReference type="EMBL" id="MBB3115869.1"/>
    </source>
</evidence>
<sequence length="203" mass="21073">MTDDERTGGGATMADTTTNGADAGDAADRETAATAPGRPPAGTGTAEATAAAAVADGAAHDPAVLDLAATARATVRDTVIMMRLLDRGSDLPLTQVNILNWLLDTPRGMGTLCTLAGVSQPGMSQHISKLVDAGLVRRLPHPEDARAVLVDLTDAGRETVTETNRQRDELLAGLLGGISAGERERLREALPVLHTLARRVIGR</sequence>
<dbReference type="GO" id="GO:0003700">
    <property type="term" value="F:DNA-binding transcription factor activity"/>
    <property type="evidence" value="ECO:0007669"/>
    <property type="project" value="InterPro"/>
</dbReference>
<dbReference type="Pfam" id="PF12802">
    <property type="entry name" value="MarR_2"/>
    <property type="match status" value="1"/>
</dbReference>
<dbReference type="SMART" id="SM00347">
    <property type="entry name" value="HTH_MARR"/>
    <property type="match status" value="1"/>
</dbReference>
<dbReference type="GeneID" id="60808909"/>
<dbReference type="GO" id="GO:0003677">
    <property type="term" value="F:DNA binding"/>
    <property type="evidence" value="ECO:0007669"/>
    <property type="project" value="UniProtKB-KW"/>
</dbReference>
<comment type="caution">
    <text evidence="3">The sequence shown here is derived from an EMBL/GenBank/DDBJ whole genome shotgun (WGS) entry which is preliminary data.</text>
</comment>